<dbReference type="GO" id="GO:0006412">
    <property type="term" value="P:translation"/>
    <property type="evidence" value="ECO:0007669"/>
    <property type="project" value="UniProtKB-UniRule"/>
</dbReference>
<feature type="region of interest" description="Disordered" evidence="7">
    <location>
        <begin position="1"/>
        <end position="26"/>
    </location>
</feature>
<evidence type="ECO:0000256" key="2">
    <source>
        <dbReference type="ARBA" id="ARBA00022884"/>
    </source>
</evidence>
<evidence type="ECO:0000256" key="3">
    <source>
        <dbReference type="ARBA" id="ARBA00022980"/>
    </source>
</evidence>
<comment type="similarity">
    <text evidence="6">Belongs to the bacterial ribosomal protein bS20 family.</text>
</comment>
<evidence type="ECO:0000256" key="4">
    <source>
        <dbReference type="ARBA" id="ARBA00023274"/>
    </source>
</evidence>
<comment type="function">
    <text evidence="6">Binds directly to 16S ribosomal RNA.</text>
</comment>
<reference evidence="8" key="2">
    <citation type="journal article" date="2021" name="Microbiome">
        <title>Successional dynamics and alternative stable states in a saline activated sludge microbial community over 9 years.</title>
        <authorList>
            <person name="Wang Y."/>
            <person name="Ye J."/>
            <person name="Ju F."/>
            <person name="Liu L."/>
            <person name="Boyd J.A."/>
            <person name="Deng Y."/>
            <person name="Parks D.H."/>
            <person name="Jiang X."/>
            <person name="Yin X."/>
            <person name="Woodcroft B.J."/>
            <person name="Tyson G.W."/>
            <person name="Hugenholtz P."/>
            <person name="Polz M.F."/>
            <person name="Zhang T."/>
        </authorList>
    </citation>
    <scope>NUCLEOTIDE SEQUENCE</scope>
    <source>
        <strain evidence="8">HKST-UBA01</strain>
    </source>
</reference>
<evidence type="ECO:0000256" key="5">
    <source>
        <dbReference type="ARBA" id="ARBA00035136"/>
    </source>
</evidence>
<name>A0A956RN56_UNCEI</name>
<evidence type="ECO:0000256" key="6">
    <source>
        <dbReference type="HAMAP-Rule" id="MF_00500"/>
    </source>
</evidence>
<reference evidence="8" key="1">
    <citation type="submission" date="2020-04" db="EMBL/GenBank/DDBJ databases">
        <authorList>
            <person name="Zhang T."/>
        </authorList>
    </citation>
    <scope>NUCLEOTIDE SEQUENCE</scope>
    <source>
        <strain evidence="8">HKST-UBA01</strain>
    </source>
</reference>
<dbReference type="GO" id="GO:0003735">
    <property type="term" value="F:structural constituent of ribosome"/>
    <property type="evidence" value="ECO:0007669"/>
    <property type="project" value="InterPro"/>
</dbReference>
<dbReference type="Gene3D" id="1.20.58.110">
    <property type="entry name" value="Ribosomal protein S20"/>
    <property type="match status" value="1"/>
</dbReference>
<dbReference type="InterPro" id="IPR036510">
    <property type="entry name" value="Ribosomal_bS20_sf"/>
</dbReference>
<dbReference type="Pfam" id="PF01649">
    <property type="entry name" value="Ribosomal_S20p"/>
    <property type="match status" value="1"/>
</dbReference>
<protein>
    <recommendedName>
        <fullName evidence="5 6">Small ribosomal subunit protein bS20</fullName>
    </recommendedName>
</protein>
<proteinExistence type="inferred from homology"/>
<evidence type="ECO:0000256" key="1">
    <source>
        <dbReference type="ARBA" id="ARBA00022730"/>
    </source>
</evidence>
<gene>
    <name evidence="6 8" type="primary">rpsT</name>
    <name evidence="8" type="ORF">KC729_03555</name>
</gene>
<dbReference type="InterPro" id="IPR002583">
    <property type="entry name" value="Ribosomal_bS20"/>
</dbReference>
<dbReference type="GO" id="GO:0019843">
    <property type="term" value="F:rRNA binding"/>
    <property type="evidence" value="ECO:0007669"/>
    <property type="project" value="UniProtKB-UniRule"/>
</dbReference>
<dbReference type="Proteomes" id="UP000697710">
    <property type="component" value="Unassembled WGS sequence"/>
</dbReference>
<keyword evidence="3 6" id="KW-0689">Ribosomal protein</keyword>
<dbReference type="NCBIfam" id="TIGR00029">
    <property type="entry name" value="S20"/>
    <property type="match status" value="1"/>
</dbReference>
<keyword evidence="1 6" id="KW-0699">rRNA-binding</keyword>
<evidence type="ECO:0000256" key="7">
    <source>
        <dbReference type="SAM" id="MobiDB-lite"/>
    </source>
</evidence>
<evidence type="ECO:0000313" key="9">
    <source>
        <dbReference type="Proteomes" id="UP000697710"/>
    </source>
</evidence>
<dbReference type="AlphaFoldDB" id="A0A956RN56"/>
<dbReference type="EMBL" id="JAGQHR010000061">
    <property type="protein sequence ID" value="MCA9726733.1"/>
    <property type="molecule type" value="Genomic_DNA"/>
</dbReference>
<organism evidence="8 9">
    <name type="scientific">Eiseniibacteriota bacterium</name>
    <dbReference type="NCBI Taxonomy" id="2212470"/>
    <lineage>
        <taxon>Bacteria</taxon>
        <taxon>Candidatus Eiseniibacteriota</taxon>
    </lineage>
</organism>
<evidence type="ECO:0000313" key="8">
    <source>
        <dbReference type="EMBL" id="MCA9726733.1"/>
    </source>
</evidence>
<accession>A0A956RN56</accession>
<keyword evidence="2 6" id="KW-0694">RNA-binding</keyword>
<dbReference type="HAMAP" id="MF_00500">
    <property type="entry name" value="Ribosomal_bS20"/>
    <property type="match status" value="1"/>
</dbReference>
<sequence>MPQHKSAEKRMRTTARDKAKNRAVRGDIRRVTKDLKAVMATEKAEDQLRKVHSVLDKAVKKGVIPKNRANRRKARSARAVQQAKSGA</sequence>
<comment type="caution">
    <text evidence="8">The sequence shown here is derived from an EMBL/GenBank/DDBJ whole genome shotgun (WGS) entry which is preliminary data.</text>
</comment>
<feature type="region of interest" description="Disordered" evidence="7">
    <location>
        <begin position="62"/>
        <end position="87"/>
    </location>
</feature>
<keyword evidence="4 6" id="KW-0687">Ribonucleoprotein</keyword>
<dbReference type="GO" id="GO:0005840">
    <property type="term" value="C:ribosome"/>
    <property type="evidence" value="ECO:0007669"/>
    <property type="project" value="UniProtKB-KW"/>
</dbReference>
<dbReference type="GO" id="GO:1990904">
    <property type="term" value="C:ribonucleoprotein complex"/>
    <property type="evidence" value="ECO:0007669"/>
    <property type="project" value="UniProtKB-KW"/>
</dbReference>
<dbReference type="SUPFAM" id="SSF46992">
    <property type="entry name" value="Ribosomal protein S20"/>
    <property type="match status" value="1"/>
</dbReference>